<protein>
    <submittedName>
        <fullName evidence="2">F-box/LRR-repeat protein 20-like</fullName>
    </submittedName>
</protein>
<dbReference type="InterPro" id="IPR006553">
    <property type="entry name" value="Leu-rich_rpt_Cys-con_subtyp"/>
</dbReference>
<keyword evidence="1" id="KW-1185">Reference proteome</keyword>
<dbReference type="SUPFAM" id="SSF52047">
    <property type="entry name" value="RNI-like"/>
    <property type="match status" value="2"/>
</dbReference>
<dbReference type="GeneID" id="104703373"/>
<dbReference type="RefSeq" id="XP_010417685.1">
    <property type="nucleotide sequence ID" value="XM_010419383.2"/>
</dbReference>
<evidence type="ECO:0000313" key="1">
    <source>
        <dbReference type="Proteomes" id="UP000694864"/>
    </source>
</evidence>
<reference evidence="1" key="1">
    <citation type="journal article" date="2014" name="Nat. Commun.">
        <title>The emerging biofuel crop Camelina sativa retains a highly undifferentiated hexaploid genome structure.</title>
        <authorList>
            <person name="Kagale S."/>
            <person name="Koh C."/>
            <person name="Nixon J."/>
            <person name="Bollina V."/>
            <person name="Clarke W.E."/>
            <person name="Tuteja R."/>
            <person name="Spillane C."/>
            <person name="Robinson S.J."/>
            <person name="Links M.G."/>
            <person name="Clarke C."/>
            <person name="Higgins E.E."/>
            <person name="Huebert T."/>
            <person name="Sharpe A.G."/>
            <person name="Parkin I.A."/>
        </authorList>
    </citation>
    <scope>NUCLEOTIDE SEQUENCE [LARGE SCALE GENOMIC DNA]</scope>
    <source>
        <strain evidence="1">cv. DH55</strain>
    </source>
</reference>
<sequence>MDIHLPEECWELICKAMEEDDYRFLESVSVVSTLLLSITNRVRSTFVITDRTLPSLDRHLLRFPNLKRIKFFDFHHDLDSTLLQVSRSGLNLESVDVSQMRCFPDFESKSGTTTTMRMMKELKCSRVGAFQDSNLVSIGESFPCLEKLDISYPNSIPSRVSDSGVISLSSNLKGLLKINISGNSFITDKSLIALSRNCLLLREIIFRDCDFISSDCIKFLLHNSRNLESLAINGIGLRPRESLPSDAFRFARRLIDLDLSDSFLFDELLCFIADAKLPLKKLLLSNFQGFTFDGLCYFLSKYQTLLHLNLNGANFLSDDMIVKLAMFFPRLTFVNLSFCSKLTGSSFFTVIERCVSLRCMIMEGTNFGVEDYDDKELNVKSRIKFLYLSRNHNLRDECLEKISRHCPFIESLDVAQCPGITRDGILHVWRNCGDLRSLDISRCTGIRSLGVVVDFELPKLESLRACGTWIDDQALDMISKRCRGLLHLDLQGCLNVSSKGVREVVQRCIRLREINLKYCEADDGIFTWMVFANPSLRKIVPPCGFSPTEKLQNFLLRHGCVISHDSSELLSISYRVNGRDDDTLTRLII</sequence>
<dbReference type="SMART" id="SM00367">
    <property type="entry name" value="LRR_CC"/>
    <property type="match status" value="9"/>
</dbReference>
<dbReference type="Proteomes" id="UP000694864">
    <property type="component" value="Chromosome 7"/>
</dbReference>
<dbReference type="PANTHER" id="PTHR13382">
    <property type="entry name" value="MITOCHONDRIAL ATP SYNTHASE COUPLING FACTOR B"/>
    <property type="match status" value="1"/>
</dbReference>
<name>A0ABM0SXT9_CAMSA</name>
<evidence type="ECO:0000313" key="2">
    <source>
        <dbReference type="RefSeq" id="XP_010417685.1"/>
    </source>
</evidence>
<gene>
    <name evidence="2" type="primary">LOC104703373</name>
</gene>
<proteinExistence type="predicted"/>
<dbReference type="InterPro" id="IPR032675">
    <property type="entry name" value="LRR_dom_sf"/>
</dbReference>
<dbReference type="Gene3D" id="3.80.10.10">
    <property type="entry name" value="Ribonuclease Inhibitor"/>
    <property type="match status" value="4"/>
</dbReference>
<reference evidence="2" key="2">
    <citation type="submission" date="2025-08" db="UniProtKB">
        <authorList>
            <consortium name="RefSeq"/>
        </authorList>
    </citation>
    <scope>IDENTIFICATION</scope>
    <source>
        <tissue evidence="2">Leaf</tissue>
    </source>
</reference>
<dbReference type="PANTHER" id="PTHR13382:SF56">
    <property type="entry name" value="PROTEIN, PUTATIVE-RELATED"/>
    <property type="match status" value="1"/>
</dbReference>
<organism evidence="1 2">
    <name type="scientific">Camelina sativa</name>
    <name type="common">False flax</name>
    <name type="synonym">Myagrum sativum</name>
    <dbReference type="NCBI Taxonomy" id="90675"/>
    <lineage>
        <taxon>Eukaryota</taxon>
        <taxon>Viridiplantae</taxon>
        <taxon>Streptophyta</taxon>
        <taxon>Embryophyta</taxon>
        <taxon>Tracheophyta</taxon>
        <taxon>Spermatophyta</taxon>
        <taxon>Magnoliopsida</taxon>
        <taxon>eudicotyledons</taxon>
        <taxon>Gunneridae</taxon>
        <taxon>Pentapetalae</taxon>
        <taxon>rosids</taxon>
        <taxon>malvids</taxon>
        <taxon>Brassicales</taxon>
        <taxon>Brassicaceae</taxon>
        <taxon>Camelineae</taxon>
        <taxon>Camelina</taxon>
    </lineage>
</organism>
<accession>A0ABM0SXT9</accession>
<dbReference type="InterPro" id="IPR050648">
    <property type="entry name" value="F-box_LRR-repeat"/>
</dbReference>